<evidence type="ECO:0000259" key="8">
    <source>
        <dbReference type="PROSITE" id="PS50110"/>
    </source>
</evidence>
<keyword evidence="4" id="KW-0238">DNA-binding</keyword>
<dbReference type="Gene3D" id="3.40.50.2300">
    <property type="match status" value="1"/>
</dbReference>
<dbReference type="GO" id="GO:0000160">
    <property type="term" value="P:phosphorelay signal transduction system"/>
    <property type="evidence" value="ECO:0007669"/>
    <property type="project" value="UniProtKB-KW"/>
</dbReference>
<sequence>MQSETNPLVHVVDDDDAMRESLEFLLDSSGYSVRLYHGAQPLLDALPKIADGCVLTDIRMPGMDGIELLKRIRATGRTLPVIVMTAHGDVPLAVEAMKLGAADFIEKPFDDEVLLGAIRSAVEQSRTEAADPAIQDFTERLARLTQRERQVFDRLVAGEPNKVIARHLEISPRTVEIYRANVMSKMQAASISELVRLAVRAGAA</sequence>
<feature type="domain" description="Response regulatory" evidence="8">
    <location>
        <begin position="8"/>
        <end position="122"/>
    </location>
</feature>
<evidence type="ECO:0000259" key="7">
    <source>
        <dbReference type="PROSITE" id="PS50043"/>
    </source>
</evidence>
<dbReference type="InterPro" id="IPR016032">
    <property type="entry name" value="Sig_transdc_resp-reg_C-effctor"/>
</dbReference>
<evidence type="ECO:0000256" key="3">
    <source>
        <dbReference type="ARBA" id="ARBA00023015"/>
    </source>
</evidence>
<dbReference type="SMART" id="SM00421">
    <property type="entry name" value="HTH_LUXR"/>
    <property type="match status" value="1"/>
</dbReference>
<keyword evidence="2" id="KW-0902">Two-component regulatory system</keyword>
<dbReference type="GO" id="GO:0003677">
    <property type="term" value="F:DNA binding"/>
    <property type="evidence" value="ECO:0007669"/>
    <property type="project" value="UniProtKB-KW"/>
</dbReference>
<reference evidence="9 10" key="1">
    <citation type="submission" date="2020-04" db="EMBL/GenBank/DDBJ databases">
        <title>Enterovirga sp. isolate from soil.</title>
        <authorList>
            <person name="Chea S."/>
            <person name="Kim D.-U."/>
        </authorList>
    </citation>
    <scope>NUCLEOTIDE SEQUENCE [LARGE SCALE GENOMIC DNA]</scope>
    <source>
        <strain evidence="9 10">DB1703</strain>
    </source>
</reference>
<dbReference type="Gene3D" id="1.10.10.10">
    <property type="entry name" value="Winged helix-like DNA-binding domain superfamily/Winged helix DNA-binding domain"/>
    <property type="match status" value="1"/>
</dbReference>
<evidence type="ECO:0000256" key="4">
    <source>
        <dbReference type="ARBA" id="ARBA00023125"/>
    </source>
</evidence>
<dbReference type="AlphaFoldDB" id="A0A849ICQ2"/>
<dbReference type="InterPro" id="IPR001789">
    <property type="entry name" value="Sig_transdc_resp-reg_receiver"/>
</dbReference>
<dbReference type="Pfam" id="PF00196">
    <property type="entry name" value="GerE"/>
    <property type="match status" value="1"/>
</dbReference>
<evidence type="ECO:0000256" key="1">
    <source>
        <dbReference type="ARBA" id="ARBA00022553"/>
    </source>
</evidence>
<dbReference type="PANTHER" id="PTHR44688">
    <property type="entry name" value="DNA-BINDING TRANSCRIPTIONAL ACTIVATOR DEVR_DOSR"/>
    <property type="match status" value="1"/>
</dbReference>
<keyword evidence="10" id="KW-1185">Reference proteome</keyword>
<dbReference type="PROSITE" id="PS50110">
    <property type="entry name" value="RESPONSE_REGULATORY"/>
    <property type="match status" value="1"/>
</dbReference>
<dbReference type="Proteomes" id="UP000564885">
    <property type="component" value="Unassembled WGS sequence"/>
</dbReference>
<dbReference type="GO" id="GO:0006355">
    <property type="term" value="P:regulation of DNA-templated transcription"/>
    <property type="evidence" value="ECO:0007669"/>
    <property type="project" value="InterPro"/>
</dbReference>
<evidence type="ECO:0000313" key="9">
    <source>
        <dbReference type="EMBL" id="NNM71703.1"/>
    </source>
</evidence>
<keyword evidence="5" id="KW-0804">Transcription</keyword>
<keyword evidence="1 6" id="KW-0597">Phosphoprotein</keyword>
<feature type="modified residue" description="4-aspartylphosphate" evidence="6">
    <location>
        <position position="57"/>
    </location>
</feature>
<evidence type="ECO:0000313" key="10">
    <source>
        <dbReference type="Proteomes" id="UP000564885"/>
    </source>
</evidence>
<dbReference type="InterPro" id="IPR011006">
    <property type="entry name" value="CheY-like_superfamily"/>
</dbReference>
<dbReference type="CDD" id="cd17537">
    <property type="entry name" value="REC_FixJ"/>
    <property type="match status" value="1"/>
</dbReference>
<dbReference type="SUPFAM" id="SSF52172">
    <property type="entry name" value="CheY-like"/>
    <property type="match status" value="1"/>
</dbReference>
<gene>
    <name evidence="9" type="ORF">HJG44_04725</name>
</gene>
<dbReference type="RefSeq" id="WP_171217131.1">
    <property type="nucleotide sequence ID" value="NZ_JABEPP010000001.1"/>
</dbReference>
<dbReference type="SMART" id="SM00448">
    <property type="entry name" value="REC"/>
    <property type="match status" value="1"/>
</dbReference>
<dbReference type="PROSITE" id="PS50043">
    <property type="entry name" value="HTH_LUXR_2"/>
    <property type="match status" value="1"/>
</dbReference>
<accession>A0A849ICQ2</accession>
<dbReference type="InterPro" id="IPR036388">
    <property type="entry name" value="WH-like_DNA-bd_sf"/>
</dbReference>
<organism evidence="9 10">
    <name type="scientific">Enterovirga aerilata</name>
    <dbReference type="NCBI Taxonomy" id="2730920"/>
    <lineage>
        <taxon>Bacteria</taxon>
        <taxon>Pseudomonadati</taxon>
        <taxon>Pseudomonadota</taxon>
        <taxon>Alphaproteobacteria</taxon>
        <taxon>Hyphomicrobiales</taxon>
        <taxon>Methylobacteriaceae</taxon>
        <taxon>Enterovirga</taxon>
    </lineage>
</organism>
<dbReference type="Pfam" id="PF00072">
    <property type="entry name" value="Response_reg"/>
    <property type="match status" value="1"/>
</dbReference>
<dbReference type="InterPro" id="IPR000792">
    <property type="entry name" value="Tscrpt_reg_LuxR_C"/>
</dbReference>
<comment type="caution">
    <text evidence="9">The sequence shown here is derived from an EMBL/GenBank/DDBJ whole genome shotgun (WGS) entry which is preliminary data.</text>
</comment>
<protein>
    <submittedName>
        <fullName evidence="9">Response regulator transcription factor FixJ</fullName>
    </submittedName>
</protein>
<name>A0A849ICQ2_9HYPH</name>
<dbReference type="CDD" id="cd06170">
    <property type="entry name" value="LuxR_C_like"/>
    <property type="match status" value="1"/>
</dbReference>
<dbReference type="EMBL" id="JABEPP010000001">
    <property type="protein sequence ID" value="NNM71703.1"/>
    <property type="molecule type" value="Genomic_DNA"/>
</dbReference>
<dbReference type="NCBIfam" id="NF006900">
    <property type="entry name" value="PRK09390.1"/>
    <property type="match status" value="1"/>
</dbReference>
<dbReference type="SUPFAM" id="SSF46894">
    <property type="entry name" value="C-terminal effector domain of the bipartite response regulators"/>
    <property type="match status" value="1"/>
</dbReference>
<dbReference type="PANTHER" id="PTHR44688:SF16">
    <property type="entry name" value="DNA-BINDING TRANSCRIPTIONAL ACTIVATOR DEVR_DOSR"/>
    <property type="match status" value="1"/>
</dbReference>
<feature type="domain" description="HTH luxR-type" evidence="7">
    <location>
        <begin position="137"/>
        <end position="202"/>
    </location>
</feature>
<evidence type="ECO:0000256" key="2">
    <source>
        <dbReference type="ARBA" id="ARBA00023012"/>
    </source>
</evidence>
<keyword evidence="3" id="KW-0805">Transcription regulation</keyword>
<evidence type="ECO:0000256" key="6">
    <source>
        <dbReference type="PROSITE-ProRule" id="PRU00169"/>
    </source>
</evidence>
<evidence type="ECO:0000256" key="5">
    <source>
        <dbReference type="ARBA" id="ARBA00023163"/>
    </source>
</evidence>
<dbReference type="FunFam" id="3.40.50.2300:FF:000018">
    <property type="entry name" value="DNA-binding transcriptional regulator NtrC"/>
    <property type="match status" value="1"/>
</dbReference>
<dbReference type="PROSITE" id="PS00622">
    <property type="entry name" value="HTH_LUXR_1"/>
    <property type="match status" value="1"/>
</dbReference>
<dbReference type="PRINTS" id="PR00038">
    <property type="entry name" value="HTHLUXR"/>
</dbReference>
<proteinExistence type="predicted"/>